<keyword evidence="5" id="KW-0963">Cytoplasm</keyword>
<sequence length="318" mass="34999">MEIPADLKFITPYVQRGQELMARDPVVSYYGRYDITSQYYAAKLAISRGPRNKETNEYLTHLLDALENQKKTIGENEAITDDLVGYAHVENFALKIFLNADNEDRSGKASKKTAKTFLAASIFLELLKTFGDLDPEVEAKIKYSKWKAADIMKALREGRTPTPGAPGEEISDNVPSISEFPSPPSNFTAPLPHQPNHTPEIPQSPPQFPVTPQPTISQPTISQPTISQPTVSQPTVSSPQPPTPPAASIPQVAPVPQAHIPQISTPVDKVTEEKVASAQKNARWAISALDYEDIKTARLQLLLALNDIGFNQENNFGY</sequence>
<evidence type="ECO:0000256" key="6">
    <source>
        <dbReference type="ARBA" id="ARBA00022753"/>
    </source>
</evidence>
<evidence type="ECO:0000256" key="7">
    <source>
        <dbReference type="ARBA" id="ARBA00022927"/>
    </source>
</evidence>
<dbReference type="InterPro" id="IPR023175">
    <property type="entry name" value="Vta1/CALS_N_sf"/>
</dbReference>
<dbReference type="EMBL" id="BAABUJ010000012">
    <property type="protein sequence ID" value="GAA5799417.1"/>
    <property type="molecule type" value="Genomic_DNA"/>
</dbReference>
<keyword evidence="13" id="KW-1185">Reference proteome</keyword>
<dbReference type="Gene3D" id="1.20.5.420">
    <property type="entry name" value="Immunoglobulin FC, subunit C"/>
    <property type="match status" value="1"/>
</dbReference>
<organism evidence="12 13">
    <name type="scientific">Helicostylum pulchrum</name>
    <dbReference type="NCBI Taxonomy" id="562976"/>
    <lineage>
        <taxon>Eukaryota</taxon>
        <taxon>Fungi</taxon>
        <taxon>Fungi incertae sedis</taxon>
        <taxon>Mucoromycota</taxon>
        <taxon>Mucoromycotina</taxon>
        <taxon>Mucoromycetes</taxon>
        <taxon>Mucorales</taxon>
        <taxon>Mucorineae</taxon>
        <taxon>Mucoraceae</taxon>
        <taxon>Helicostylum</taxon>
    </lineage>
</organism>
<dbReference type="PANTHER" id="PTHR46009:SF1">
    <property type="entry name" value="VACUOLAR PROTEIN SORTING-ASSOCIATED PROTEIN VTA1 HOMOLOG"/>
    <property type="match status" value="1"/>
</dbReference>
<dbReference type="Proteomes" id="UP001476247">
    <property type="component" value="Unassembled WGS sequence"/>
</dbReference>
<reference evidence="12 13" key="1">
    <citation type="submission" date="2024-04" db="EMBL/GenBank/DDBJ databases">
        <title>genome sequences of Mucor flavus KT1a and Helicostylum pulchrum KT1b strains isolation_sourced from the surface of a dry-aged beef.</title>
        <authorList>
            <person name="Toyotome T."/>
            <person name="Hosono M."/>
            <person name="Torimaru M."/>
            <person name="Fukuda K."/>
            <person name="Mikami N."/>
        </authorList>
    </citation>
    <scope>NUCLEOTIDE SEQUENCE [LARGE SCALE GENOMIC DNA]</scope>
    <source>
        <strain evidence="12 13">KT1b</strain>
    </source>
</reference>
<evidence type="ECO:0000256" key="9">
    <source>
        <dbReference type="SAM" id="MobiDB-lite"/>
    </source>
</evidence>
<evidence type="ECO:0000259" key="11">
    <source>
        <dbReference type="Pfam" id="PF18097"/>
    </source>
</evidence>
<evidence type="ECO:0000313" key="13">
    <source>
        <dbReference type="Proteomes" id="UP001476247"/>
    </source>
</evidence>
<protein>
    <submittedName>
        <fullName evidence="12">Uncharacterized protein</fullName>
    </submittedName>
</protein>
<feature type="compositionally biased region" description="Low complexity" evidence="9">
    <location>
        <begin position="227"/>
        <end position="238"/>
    </location>
</feature>
<evidence type="ECO:0000256" key="4">
    <source>
        <dbReference type="ARBA" id="ARBA00022448"/>
    </source>
</evidence>
<dbReference type="Gene3D" id="1.25.40.270">
    <property type="entry name" value="Vacuolar protein sorting-associated protein vta1"/>
    <property type="match status" value="1"/>
</dbReference>
<keyword evidence="6" id="KW-0967">Endosome</keyword>
<dbReference type="InterPro" id="IPR044538">
    <property type="entry name" value="Vta1-like"/>
</dbReference>
<comment type="caution">
    <text evidence="12">The sequence shown here is derived from an EMBL/GenBank/DDBJ whole genome shotgun (WGS) entry which is preliminary data.</text>
</comment>
<keyword evidence="8" id="KW-0472">Membrane</keyword>
<comment type="subcellular location">
    <subcellularLocation>
        <location evidence="2">Cytoplasm</location>
    </subcellularLocation>
    <subcellularLocation>
        <location evidence="1">Endosome membrane</location>
        <topology evidence="1">Peripheral membrane protein</topology>
    </subcellularLocation>
</comment>
<evidence type="ECO:0000256" key="3">
    <source>
        <dbReference type="ARBA" id="ARBA00007895"/>
    </source>
</evidence>
<evidence type="ECO:0000313" key="12">
    <source>
        <dbReference type="EMBL" id="GAA5799417.1"/>
    </source>
</evidence>
<keyword evidence="4" id="KW-0813">Transport</keyword>
<evidence type="ECO:0000256" key="1">
    <source>
        <dbReference type="ARBA" id="ARBA00004481"/>
    </source>
</evidence>
<feature type="domain" description="Vta1/callose synthase N-terminal" evidence="10">
    <location>
        <begin position="10"/>
        <end position="157"/>
    </location>
</feature>
<gene>
    <name evidence="12" type="ORF">HPULCUR_004832</name>
</gene>
<dbReference type="InterPro" id="IPR041212">
    <property type="entry name" value="Vta1_C"/>
</dbReference>
<evidence type="ECO:0000256" key="8">
    <source>
        <dbReference type="ARBA" id="ARBA00023136"/>
    </source>
</evidence>
<feature type="compositionally biased region" description="Pro residues" evidence="9">
    <location>
        <begin position="202"/>
        <end position="212"/>
    </location>
</feature>
<accession>A0ABP9XZD3</accession>
<proteinExistence type="inferred from homology"/>
<name>A0ABP9XZD3_9FUNG</name>
<keyword evidence="7" id="KW-0653">Protein transport</keyword>
<evidence type="ECO:0000256" key="2">
    <source>
        <dbReference type="ARBA" id="ARBA00004496"/>
    </source>
</evidence>
<dbReference type="Pfam" id="PF04652">
    <property type="entry name" value="Vta1"/>
    <property type="match status" value="1"/>
</dbReference>
<feature type="region of interest" description="Disordered" evidence="9">
    <location>
        <begin position="157"/>
        <end position="251"/>
    </location>
</feature>
<dbReference type="PANTHER" id="PTHR46009">
    <property type="entry name" value="VACUOLAR PROTEIN SORTING-ASSOCIATED PROTEIN VTA1 HOMOLOG"/>
    <property type="match status" value="1"/>
</dbReference>
<evidence type="ECO:0000256" key="5">
    <source>
        <dbReference type="ARBA" id="ARBA00022490"/>
    </source>
</evidence>
<dbReference type="InterPro" id="IPR039431">
    <property type="entry name" value="Vta1/CALS_N"/>
</dbReference>
<evidence type="ECO:0000259" key="10">
    <source>
        <dbReference type="Pfam" id="PF04652"/>
    </source>
</evidence>
<comment type="similarity">
    <text evidence="3">Belongs to the VTA1 family.</text>
</comment>
<dbReference type="Pfam" id="PF18097">
    <property type="entry name" value="Vta1_C"/>
    <property type="match status" value="1"/>
</dbReference>
<feature type="domain" description="Vta1 C-terminal" evidence="11">
    <location>
        <begin position="273"/>
        <end position="306"/>
    </location>
</feature>
<feature type="compositionally biased region" description="Polar residues" evidence="9">
    <location>
        <begin position="213"/>
        <end position="226"/>
    </location>
</feature>